<accession>A0AAV1S8R5</accession>
<evidence type="ECO:0000313" key="9">
    <source>
        <dbReference type="EMBL" id="CAK7346713.1"/>
    </source>
</evidence>
<dbReference type="InterPro" id="IPR036879">
    <property type="entry name" value="TF_MADSbox_sf"/>
</dbReference>
<evidence type="ECO:0000313" key="10">
    <source>
        <dbReference type="Proteomes" id="UP001314170"/>
    </source>
</evidence>
<dbReference type="PRINTS" id="PR00404">
    <property type="entry name" value="MADSDOMAIN"/>
</dbReference>
<feature type="region of interest" description="Disordered" evidence="7">
    <location>
        <begin position="71"/>
        <end position="105"/>
    </location>
</feature>
<dbReference type="InterPro" id="IPR002100">
    <property type="entry name" value="TF_MADSbox"/>
</dbReference>
<dbReference type="GO" id="GO:0005634">
    <property type="term" value="C:nucleus"/>
    <property type="evidence" value="ECO:0007669"/>
    <property type="project" value="UniProtKB-SubCell"/>
</dbReference>
<dbReference type="FunFam" id="3.40.1810.10:FF:000006">
    <property type="entry name" value="Agamous-like MADS-box protein AGL62"/>
    <property type="match status" value="1"/>
</dbReference>
<feature type="domain" description="MADS-box" evidence="8">
    <location>
        <begin position="1"/>
        <end position="61"/>
    </location>
</feature>
<protein>
    <recommendedName>
        <fullName evidence="8">MADS-box domain-containing protein</fullName>
    </recommendedName>
</protein>
<comment type="subcellular location">
    <subcellularLocation>
        <location evidence="1">Nucleus</location>
    </subcellularLocation>
</comment>
<sequence>MTRRKIKIDKIENEDSRKVTFSKRRSGLFRKARKLCTSHDAQIAVVTFSLAGKLFSFGLPSVDSVVDRFLGNETNSSSSSSNESSRDNEHRPSSSSKGSIASKERQSWRALPIEGMDLDVDELQQYKASLEVLKSNVANQLEEIKDRQARTRDFIGLIDAP</sequence>
<evidence type="ECO:0000256" key="5">
    <source>
        <dbReference type="ARBA" id="ARBA00023242"/>
    </source>
</evidence>
<keyword evidence="6" id="KW-0175">Coiled coil</keyword>
<keyword evidence="3" id="KW-0238">DNA-binding</keyword>
<evidence type="ECO:0000256" key="6">
    <source>
        <dbReference type="SAM" id="Coils"/>
    </source>
</evidence>
<evidence type="ECO:0000256" key="7">
    <source>
        <dbReference type="SAM" id="MobiDB-lite"/>
    </source>
</evidence>
<proteinExistence type="predicted"/>
<evidence type="ECO:0000256" key="3">
    <source>
        <dbReference type="ARBA" id="ARBA00023125"/>
    </source>
</evidence>
<organism evidence="9 10">
    <name type="scientific">Dovyalis caffra</name>
    <dbReference type="NCBI Taxonomy" id="77055"/>
    <lineage>
        <taxon>Eukaryota</taxon>
        <taxon>Viridiplantae</taxon>
        <taxon>Streptophyta</taxon>
        <taxon>Embryophyta</taxon>
        <taxon>Tracheophyta</taxon>
        <taxon>Spermatophyta</taxon>
        <taxon>Magnoliopsida</taxon>
        <taxon>eudicotyledons</taxon>
        <taxon>Gunneridae</taxon>
        <taxon>Pentapetalae</taxon>
        <taxon>rosids</taxon>
        <taxon>fabids</taxon>
        <taxon>Malpighiales</taxon>
        <taxon>Salicaceae</taxon>
        <taxon>Flacourtieae</taxon>
        <taxon>Dovyalis</taxon>
    </lineage>
</organism>
<dbReference type="PANTHER" id="PTHR11945:SF776">
    <property type="entry name" value="AGAMOUS-LIKE 50-RELATED"/>
    <property type="match status" value="1"/>
</dbReference>
<dbReference type="SUPFAM" id="SSF55455">
    <property type="entry name" value="SRF-like"/>
    <property type="match status" value="1"/>
</dbReference>
<dbReference type="EMBL" id="CAWUPB010001173">
    <property type="protein sequence ID" value="CAK7346713.1"/>
    <property type="molecule type" value="Genomic_DNA"/>
</dbReference>
<evidence type="ECO:0000256" key="2">
    <source>
        <dbReference type="ARBA" id="ARBA00023015"/>
    </source>
</evidence>
<keyword evidence="5" id="KW-0539">Nucleus</keyword>
<name>A0AAV1S8R5_9ROSI</name>
<dbReference type="PROSITE" id="PS50066">
    <property type="entry name" value="MADS_BOX_2"/>
    <property type="match status" value="1"/>
</dbReference>
<evidence type="ECO:0000259" key="8">
    <source>
        <dbReference type="PROSITE" id="PS50066"/>
    </source>
</evidence>
<evidence type="ECO:0000256" key="1">
    <source>
        <dbReference type="ARBA" id="ARBA00004123"/>
    </source>
</evidence>
<reference evidence="9 10" key="1">
    <citation type="submission" date="2024-01" db="EMBL/GenBank/DDBJ databases">
        <authorList>
            <person name="Waweru B."/>
        </authorList>
    </citation>
    <scope>NUCLEOTIDE SEQUENCE [LARGE SCALE GENOMIC DNA]</scope>
</reference>
<dbReference type="Gene3D" id="3.40.1810.10">
    <property type="entry name" value="Transcription factor, MADS-box"/>
    <property type="match status" value="1"/>
</dbReference>
<dbReference type="SMART" id="SM00432">
    <property type="entry name" value="MADS"/>
    <property type="match status" value="1"/>
</dbReference>
<feature type="coiled-coil region" evidence="6">
    <location>
        <begin position="123"/>
        <end position="150"/>
    </location>
</feature>
<keyword evidence="2" id="KW-0805">Transcription regulation</keyword>
<dbReference type="GO" id="GO:0046983">
    <property type="term" value="F:protein dimerization activity"/>
    <property type="evidence" value="ECO:0007669"/>
    <property type="project" value="InterPro"/>
</dbReference>
<dbReference type="Pfam" id="PF00319">
    <property type="entry name" value="SRF-TF"/>
    <property type="match status" value="1"/>
</dbReference>
<feature type="compositionally biased region" description="Low complexity" evidence="7">
    <location>
        <begin position="72"/>
        <end position="83"/>
    </location>
</feature>
<dbReference type="PANTHER" id="PTHR11945">
    <property type="entry name" value="MADS BOX PROTEIN"/>
    <property type="match status" value="1"/>
</dbReference>
<dbReference type="GO" id="GO:0000981">
    <property type="term" value="F:DNA-binding transcription factor activity, RNA polymerase II-specific"/>
    <property type="evidence" value="ECO:0007669"/>
    <property type="project" value="TreeGrafter"/>
</dbReference>
<dbReference type="GO" id="GO:0000978">
    <property type="term" value="F:RNA polymerase II cis-regulatory region sequence-specific DNA binding"/>
    <property type="evidence" value="ECO:0007669"/>
    <property type="project" value="TreeGrafter"/>
</dbReference>
<evidence type="ECO:0000256" key="4">
    <source>
        <dbReference type="ARBA" id="ARBA00023163"/>
    </source>
</evidence>
<keyword evidence="10" id="KW-1185">Reference proteome</keyword>
<dbReference type="AlphaFoldDB" id="A0AAV1S8R5"/>
<comment type="caution">
    <text evidence="9">The sequence shown here is derived from an EMBL/GenBank/DDBJ whole genome shotgun (WGS) entry which is preliminary data.</text>
</comment>
<dbReference type="Proteomes" id="UP001314170">
    <property type="component" value="Unassembled WGS sequence"/>
</dbReference>
<keyword evidence="4" id="KW-0804">Transcription</keyword>
<gene>
    <name evidence="9" type="ORF">DCAF_LOCUS19390</name>
</gene>